<dbReference type="InterPro" id="IPR021136">
    <property type="entry name" value="Flagellar_hook_control-like_C"/>
</dbReference>
<dbReference type="Gene3D" id="3.30.750.140">
    <property type="match status" value="1"/>
</dbReference>
<dbReference type="InterPro" id="IPR038610">
    <property type="entry name" value="FliK-like_C_sf"/>
</dbReference>
<organism evidence="2 3">
    <name type="scientific">Chromobacterium fluminis</name>
    <dbReference type="NCBI Taxonomy" id="3044269"/>
    <lineage>
        <taxon>Bacteria</taxon>
        <taxon>Pseudomonadati</taxon>
        <taxon>Pseudomonadota</taxon>
        <taxon>Betaproteobacteria</taxon>
        <taxon>Neisseriales</taxon>
        <taxon>Chromobacteriaceae</taxon>
        <taxon>Chromobacterium</taxon>
    </lineage>
</organism>
<feature type="domain" description="Flagellar hook-length control protein-like C-terminal" evidence="1">
    <location>
        <begin position="264"/>
        <end position="338"/>
    </location>
</feature>
<sequence>MIPSINTGVLPAQQINPSQLLGEGAKLLLETATLPSRLPTLLLGEQVTARVADRLDNNQLAVLIKNALFTLNLPQGATVSGDTLQLKVASLQPALTFLLQDGSKESAEQNKASSVQVALSPASKYLTHLLSTQTSDTGKPVLVNAAQQPPPKVAEDLQQGVAKSGLFYESHLKDFADGRTSLAEIKQEPQAKMSQALANTEHAAASARPQAQAQAQELGNLVQRQLNGLENQQLQFQGMAWPGQPMQMVIEQEKTEADREGNGQQEMQAWSTNLSLNLPALGGMAARIRLVGQTVQVSFAAEDEQAGQLITQNASRLEAGLASAGLALASLVVKDDGSAAE</sequence>
<reference evidence="2 3" key="1">
    <citation type="submission" date="2020-03" db="EMBL/GenBank/DDBJ databases">
        <title>Draft genome sequence of environmentally isolated cultures.</title>
        <authorList>
            <person name="Wilson H.S."/>
            <person name="De Leon M.E."/>
        </authorList>
    </citation>
    <scope>NUCLEOTIDE SEQUENCE [LARGE SCALE GENOMIC DNA]</scope>
    <source>
        <strain evidence="2 3">HSC-31F16</strain>
    </source>
</reference>
<dbReference type="Pfam" id="PF02120">
    <property type="entry name" value="Flg_hook"/>
    <property type="match status" value="1"/>
</dbReference>
<gene>
    <name evidence="2" type="ORF">HA052_16375</name>
</gene>
<keyword evidence="2" id="KW-0969">Cilium</keyword>
<comment type="caution">
    <text evidence="2">The sequence shown here is derived from an EMBL/GenBank/DDBJ whole genome shotgun (WGS) entry which is preliminary data.</text>
</comment>
<accession>A0ABX0L705</accession>
<keyword evidence="3" id="KW-1185">Reference proteome</keyword>
<evidence type="ECO:0000259" key="1">
    <source>
        <dbReference type="Pfam" id="PF02120"/>
    </source>
</evidence>
<protein>
    <submittedName>
        <fullName evidence="2">Flagellar hook-length control protein FliK</fullName>
    </submittedName>
</protein>
<keyword evidence="2" id="KW-0966">Cell projection</keyword>
<dbReference type="Proteomes" id="UP001515641">
    <property type="component" value="Unassembled WGS sequence"/>
</dbReference>
<evidence type="ECO:0000313" key="3">
    <source>
        <dbReference type="Proteomes" id="UP001515641"/>
    </source>
</evidence>
<name>A0ABX0L705_9NEIS</name>
<evidence type="ECO:0000313" key="2">
    <source>
        <dbReference type="EMBL" id="NHR06766.1"/>
    </source>
</evidence>
<dbReference type="RefSeq" id="WP_166452689.1">
    <property type="nucleotide sequence ID" value="NZ_JAAOMA010000023.1"/>
</dbReference>
<keyword evidence="2" id="KW-0282">Flagellum</keyword>
<proteinExistence type="predicted"/>
<dbReference type="EMBL" id="JAAOMA010000023">
    <property type="protein sequence ID" value="NHR06766.1"/>
    <property type="molecule type" value="Genomic_DNA"/>
</dbReference>